<dbReference type="AlphaFoldDB" id="A0AAN6F4X5"/>
<protein>
    <submittedName>
        <fullName evidence="1">Fluconazole resistance protein 1</fullName>
    </submittedName>
</protein>
<reference evidence="1" key="1">
    <citation type="submission" date="2021-12" db="EMBL/GenBank/DDBJ databases">
        <title>Black yeast isolated from Biological Soil Crust.</title>
        <authorList>
            <person name="Kurbessoian T."/>
        </authorList>
    </citation>
    <scope>NUCLEOTIDE SEQUENCE</scope>
    <source>
        <strain evidence="1">CCFEE 5208</strain>
    </source>
</reference>
<organism evidence="1 2">
    <name type="scientific">Friedmanniomyces endolithicus</name>
    <dbReference type="NCBI Taxonomy" id="329885"/>
    <lineage>
        <taxon>Eukaryota</taxon>
        <taxon>Fungi</taxon>
        <taxon>Dikarya</taxon>
        <taxon>Ascomycota</taxon>
        <taxon>Pezizomycotina</taxon>
        <taxon>Dothideomycetes</taxon>
        <taxon>Dothideomycetidae</taxon>
        <taxon>Mycosphaerellales</taxon>
        <taxon>Teratosphaeriaceae</taxon>
        <taxon>Friedmanniomyces</taxon>
    </lineage>
</organism>
<sequence length="133" mass="14172">MLERHIVLLKAAVQEMYAQLQHCHAWVGPVLSETIGHPSIHDILAALDLRQHANEGDHHGNVCKPGVAALHISIGGGAGALKHSQGSEPASVKPSFRVNARPAKVSRLATPKFLQLLNVLCKAAGESNSRMGE</sequence>
<gene>
    <name evidence="1" type="primary">FCR1_5</name>
    <name evidence="1" type="ORF">LTR82_017865</name>
</gene>
<dbReference type="Proteomes" id="UP001168146">
    <property type="component" value="Unassembled WGS sequence"/>
</dbReference>
<dbReference type="EMBL" id="JASUXU010000187">
    <property type="protein sequence ID" value="KAK0302448.1"/>
    <property type="molecule type" value="Genomic_DNA"/>
</dbReference>
<accession>A0AAN6F4X5</accession>
<evidence type="ECO:0000313" key="1">
    <source>
        <dbReference type="EMBL" id="KAK0302448.1"/>
    </source>
</evidence>
<name>A0AAN6F4X5_9PEZI</name>
<comment type="caution">
    <text evidence="1">The sequence shown here is derived from an EMBL/GenBank/DDBJ whole genome shotgun (WGS) entry which is preliminary data.</text>
</comment>
<proteinExistence type="predicted"/>
<evidence type="ECO:0000313" key="2">
    <source>
        <dbReference type="Proteomes" id="UP001168146"/>
    </source>
</evidence>